<keyword evidence="4" id="KW-1185">Reference proteome</keyword>
<organism evidence="3 4">
    <name type="scientific">Seminavis robusta</name>
    <dbReference type="NCBI Taxonomy" id="568900"/>
    <lineage>
        <taxon>Eukaryota</taxon>
        <taxon>Sar</taxon>
        <taxon>Stramenopiles</taxon>
        <taxon>Ochrophyta</taxon>
        <taxon>Bacillariophyta</taxon>
        <taxon>Bacillariophyceae</taxon>
        <taxon>Bacillariophycidae</taxon>
        <taxon>Naviculales</taxon>
        <taxon>Naviculaceae</taxon>
        <taxon>Seminavis</taxon>
    </lineage>
</organism>
<comment type="caution">
    <text evidence="3">The sequence shown here is derived from an EMBL/GenBank/DDBJ whole genome shotgun (WGS) entry which is preliminary data.</text>
</comment>
<dbReference type="AlphaFoldDB" id="A0A9N8E8N2"/>
<evidence type="ECO:0000313" key="4">
    <source>
        <dbReference type="Proteomes" id="UP001153069"/>
    </source>
</evidence>
<reference evidence="3" key="1">
    <citation type="submission" date="2020-06" db="EMBL/GenBank/DDBJ databases">
        <authorList>
            <consortium name="Plant Systems Biology data submission"/>
        </authorList>
    </citation>
    <scope>NUCLEOTIDE SEQUENCE</scope>
    <source>
        <strain evidence="3">D6</strain>
    </source>
</reference>
<evidence type="ECO:0000256" key="2">
    <source>
        <dbReference type="SAM" id="MobiDB-lite"/>
    </source>
</evidence>
<feature type="region of interest" description="Disordered" evidence="2">
    <location>
        <begin position="398"/>
        <end position="494"/>
    </location>
</feature>
<proteinExistence type="predicted"/>
<keyword evidence="1" id="KW-0175">Coiled coil</keyword>
<dbReference type="Proteomes" id="UP001153069">
    <property type="component" value="Unassembled WGS sequence"/>
</dbReference>
<feature type="coiled-coil region" evidence="1">
    <location>
        <begin position="368"/>
        <end position="395"/>
    </location>
</feature>
<sequence length="537" mass="59047">MPHIQLRYVVTLDHRKAGALIGKLACKNNFNEHSFQVMALMLKSRAGIPLTRQELHKYSLQIHDKNFTAGEDGWYEEARKLNIVALPQKRTLKNCYVLVVDQVHPNAASSPHVIVGDFSIHKDANKSRVCKYENASCKDDANNPAHNPEDKPMPQPCLSNEKVAAMVNGSEEYKALVRWSSCTQTCRADHEHDIPYFAKIDNWEELIRYKVQQANGNSGCETRQPDNLRAATARGGGVVDLPVDSNGDEEFAAVGGGGGEAGEAGEATAEVEAIPEAEAEFPPMPPLNHTAAIPPAQAAFLTQEQVEAELAATVIERDELRSKVDGLQSQHDDTKKELEMKEKWFSQQLHTALKTGYEQAQKDLHDSQERLKVELVKIKTENANLKLKLAEIAQKALNQGREEEQPKAQPAKIGKENKSMRRQLAQGKPRVPDACVSTVNTVFDGNGTTDKSHRDKKRAPCRERTGTETDNQRAGKKKSKPSNGGVSATPNPVRMAPIKCEPVISSSQGDLVPGFQPSDGCTGTVMRVVKKETPPAP</sequence>
<name>A0A9N8E8N2_9STRA</name>
<feature type="compositionally biased region" description="Polar residues" evidence="2">
    <location>
        <begin position="437"/>
        <end position="449"/>
    </location>
</feature>
<evidence type="ECO:0000256" key="1">
    <source>
        <dbReference type="SAM" id="Coils"/>
    </source>
</evidence>
<gene>
    <name evidence="3" type="ORF">SEMRO_670_G184620.2</name>
</gene>
<feature type="region of interest" description="Disordered" evidence="2">
    <location>
        <begin position="243"/>
        <end position="267"/>
    </location>
</feature>
<accession>A0A9N8E8N2</accession>
<protein>
    <submittedName>
        <fullName evidence="3">Uncharacterized protein</fullName>
    </submittedName>
</protein>
<evidence type="ECO:0000313" key="3">
    <source>
        <dbReference type="EMBL" id="CAB9514709.1"/>
    </source>
</evidence>
<feature type="compositionally biased region" description="Polar residues" evidence="2">
    <location>
        <begin position="481"/>
        <end position="490"/>
    </location>
</feature>
<feature type="compositionally biased region" description="Basic and acidic residues" evidence="2">
    <location>
        <begin position="450"/>
        <end position="473"/>
    </location>
</feature>
<dbReference type="EMBL" id="CAICTM010000669">
    <property type="protein sequence ID" value="CAB9514709.1"/>
    <property type="molecule type" value="Genomic_DNA"/>
</dbReference>
<feature type="coiled-coil region" evidence="1">
    <location>
        <begin position="303"/>
        <end position="337"/>
    </location>
</feature>